<keyword evidence="1" id="KW-0472">Membrane</keyword>
<sequence>MGFSPKLLGADEYVVVHMRTHAKALILPALVLILAGAGFGVAAALIPAEYHQVGLVVAAALAVLVVLLWSVIPFLRWRTSTYTITNRRLITRRGIINRSGKDLPLMRINDVSYERSLTDRMLGCGTLNIQTAAEGGTIVLSDVPDVERVHVAMTELLFGTSAHRPAVGDQEDRGRQD</sequence>
<keyword evidence="1" id="KW-1133">Transmembrane helix</keyword>
<dbReference type="PANTHER" id="PTHR37938:SF1">
    <property type="entry name" value="BLL0215 PROTEIN"/>
    <property type="match status" value="1"/>
</dbReference>
<comment type="caution">
    <text evidence="3">The sequence shown here is derived from an EMBL/GenBank/DDBJ whole genome shotgun (WGS) entry which is preliminary data.</text>
</comment>
<dbReference type="InterPro" id="IPR005182">
    <property type="entry name" value="YdbS-like_PH"/>
</dbReference>
<name>A0ABS2RM45_9ACTN</name>
<dbReference type="Proteomes" id="UP000704762">
    <property type="component" value="Unassembled WGS sequence"/>
</dbReference>
<protein>
    <submittedName>
        <fullName evidence="3">Membrane protein YdbT with pleckstrin-like domain</fullName>
    </submittedName>
</protein>
<dbReference type="Pfam" id="PF03703">
    <property type="entry name" value="bPH_2"/>
    <property type="match status" value="1"/>
</dbReference>
<feature type="transmembrane region" description="Helical" evidence="1">
    <location>
        <begin position="25"/>
        <end position="46"/>
    </location>
</feature>
<keyword evidence="4" id="KW-1185">Reference proteome</keyword>
<feature type="transmembrane region" description="Helical" evidence="1">
    <location>
        <begin position="52"/>
        <end position="75"/>
    </location>
</feature>
<proteinExistence type="predicted"/>
<keyword evidence="1" id="KW-0812">Transmembrane</keyword>
<feature type="domain" description="YdbS-like PH" evidence="2">
    <location>
        <begin position="77"/>
        <end position="149"/>
    </location>
</feature>
<organism evidence="3 4">
    <name type="scientific">Microlunatus panaciterrae</name>
    <dbReference type="NCBI Taxonomy" id="400768"/>
    <lineage>
        <taxon>Bacteria</taxon>
        <taxon>Bacillati</taxon>
        <taxon>Actinomycetota</taxon>
        <taxon>Actinomycetes</taxon>
        <taxon>Propionibacteriales</taxon>
        <taxon>Propionibacteriaceae</taxon>
        <taxon>Microlunatus</taxon>
    </lineage>
</organism>
<evidence type="ECO:0000313" key="3">
    <source>
        <dbReference type="EMBL" id="MBM7799743.1"/>
    </source>
</evidence>
<evidence type="ECO:0000256" key="1">
    <source>
        <dbReference type="SAM" id="Phobius"/>
    </source>
</evidence>
<reference evidence="3 4" key="1">
    <citation type="submission" date="2021-01" db="EMBL/GenBank/DDBJ databases">
        <title>Sequencing the genomes of 1000 actinobacteria strains.</title>
        <authorList>
            <person name="Klenk H.-P."/>
        </authorList>
    </citation>
    <scope>NUCLEOTIDE SEQUENCE [LARGE SCALE GENOMIC DNA]</scope>
    <source>
        <strain evidence="3 4">DSM 18662</strain>
    </source>
</reference>
<dbReference type="EMBL" id="JAFBCF010000001">
    <property type="protein sequence ID" value="MBM7799743.1"/>
    <property type="molecule type" value="Genomic_DNA"/>
</dbReference>
<dbReference type="RefSeq" id="WP_204918696.1">
    <property type="nucleotide sequence ID" value="NZ_BAAAQP010000003.1"/>
</dbReference>
<evidence type="ECO:0000313" key="4">
    <source>
        <dbReference type="Proteomes" id="UP000704762"/>
    </source>
</evidence>
<evidence type="ECO:0000259" key="2">
    <source>
        <dbReference type="Pfam" id="PF03703"/>
    </source>
</evidence>
<dbReference type="PANTHER" id="PTHR37938">
    <property type="entry name" value="BLL0215 PROTEIN"/>
    <property type="match status" value="1"/>
</dbReference>
<gene>
    <name evidence="3" type="ORF">JOE57_002664</name>
</gene>
<accession>A0ABS2RM45</accession>